<keyword evidence="8" id="KW-1185">Reference proteome</keyword>
<feature type="domain" description="Radical SAM core" evidence="6">
    <location>
        <begin position="1"/>
        <end position="195"/>
    </location>
</feature>
<dbReference type="Pfam" id="PF04055">
    <property type="entry name" value="Radical_SAM"/>
    <property type="match status" value="1"/>
</dbReference>
<evidence type="ECO:0000256" key="3">
    <source>
        <dbReference type="ARBA" id="ARBA00022723"/>
    </source>
</evidence>
<proteinExistence type="predicted"/>
<evidence type="ECO:0000256" key="5">
    <source>
        <dbReference type="ARBA" id="ARBA00023014"/>
    </source>
</evidence>
<dbReference type="AlphaFoldDB" id="A0A2T0U435"/>
<keyword evidence="4" id="KW-0408">Iron</keyword>
<dbReference type="InterPro" id="IPR050377">
    <property type="entry name" value="Radical_SAM_PqqE_MftC-like"/>
</dbReference>
<protein>
    <submittedName>
        <fullName evidence="7">Pyruvate formate lyase activating enzyme</fullName>
    </submittedName>
</protein>
<dbReference type="CDD" id="cd01335">
    <property type="entry name" value="Radical_SAM"/>
    <property type="match status" value="1"/>
</dbReference>
<dbReference type="PANTHER" id="PTHR11228">
    <property type="entry name" value="RADICAL SAM DOMAIN PROTEIN"/>
    <property type="match status" value="1"/>
</dbReference>
<dbReference type="PROSITE" id="PS51918">
    <property type="entry name" value="RADICAL_SAM"/>
    <property type="match status" value="1"/>
</dbReference>
<dbReference type="InterPro" id="IPR013785">
    <property type="entry name" value="Aldolase_TIM"/>
</dbReference>
<keyword evidence="2" id="KW-0949">S-adenosyl-L-methionine</keyword>
<accession>A0A2T0U435</accession>
<dbReference type="PANTHER" id="PTHR11228:SF27">
    <property type="entry name" value="GLYCYL-RADICAL ENZYME ACTIVATING ENZYME MJ1227-RELATED"/>
    <property type="match status" value="1"/>
</dbReference>
<dbReference type="GO" id="GO:0016829">
    <property type="term" value="F:lyase activity"/>
    <property type="evidence" value="ECO:0007669"/>
    <property type="project" value="UniProtKB-KW"/>
</dbReference>
<dbReference type="GO" id="GO:0046872">
    <property type="term" value="F:metal ion binding"/>
    <property type="evidence" value="ECO:0007669"/>
    <property type="project" value="UniProtKB-KW"/>
</dbReference>
<dbReference type="GO" id="GO:0051536">
    <property type="term" value="F:iron-sulfur cluster binding"/>
    <property type="evidence" value="ECO:0007669"/>
    <property type="project" value="UniProtKB-KW"/>
</dbReference>
<dbReference type="InterPro" id="IPR007197">
    <property type="entry name" value="rSAM"/>
</dbReference>
<sequence length="195" mass="22220">MRCGYCYNPRIVEGKGRFLYADVIRFLQQRHGLLDGVVLSGGECMLHKDLPAFAEMIKDLGMLLKIDTNGTSPRKLDMMIRNKLVDYVALDFKAPPKTFKEVTDSNLFNKFDKSLDVLLNADIPFEVRTTYHSDLHSIADLQEMTDFLNHKGYNGTYYIQNFLTDTPTIGDLPPSISLKSNPPIRSAFPIILRNR</sequence>
<evidence type="ECO:0000313" key="8">
    <source>
        <dbReference type="Proteomes" id="UP000238034"/>
    </source>
</evidence>
<keyword evidence="3" id="KW-0479">Metal-binding</keyword>
<keyword evidence="5" id="KW-0411">Iron-sulfur</keyword>
<gene>
    <name evidence="7" type="ORF">B0I27_105136</name>
</gene>
<dbReference type="Proteomes" id="UP000238034">
    <property type="component" value="Unassembled WGS sequence"/>
</dbReference>
<name>A0A2T0U435_9SPHI</name>
<dbReference type="EMBL" id="PVTH01000005">
    <property type="protein sequence ID" value="PRY52670.1"/>
    <property type="molecule type" value="Genomic_DNA"/>
</dbReference>
<organism evidence="7 8">
    <name type="scientific">Arcticibacter pallidicorallinus</name>
    <dbReference type="NCBI Taxonomy" id="1259464"/>
    <lineage>
        <taxon>Bacteria</taxon>
        <taxon>Pseudomonadati</taxon>
        <taxon>Bacteroidota</taxon>
        <taxon>Sphingobacteriia</taxon>
        <taxon>Sphingobacteriales</taxon>
        <taxon>Sphingobacteriaceae</taxon>
        <taxon>Arcticibacter</taxon>
    </lineage>
</organism>
<comment type="cofactor">
    <cofactor evidence="1">
        <name>[4Fe-4S] cluster</name>
        <dbReference type="ChEBI" id="CHEBI:49883"/>
    </cofactor>
</comment>
<evidence type="ECO:0000256" key="1">
    <source>
        <dbReference type="ARBA" id="ARBA00001966"/>
    </source>
</evidence>
<keyword evidence="7" id="KW-0670">Pyruvate</keyword>
<dbReference type="InterPro" id="IPR058240">
    <property type="entry name" value="rSAM_sf"/>
</dbReference>
<reference evidence="7 8" key="1">
    <citation type="submission" date="2018-03" db="EMBL/GenBank/DDBJ databases">
        <title>Genomic Encyclopedia of Type Strains, Phase III (KMG-III): the genomes of soil and plant-associated and newly described type strains.</title>
        <authorList>
            <person name="Whitman W."/>
        </authorList>
    </citation>
    <scope>NUCLEOTIDE SEQUENCE [LARGE SCALE GENOMIC DNA]</scope>
    <source>
        <strain evidence="7 8">CGMCC 1.9313</strain>
    </source>
</reference>
<evidence type="ECO:0000313" key="7">
    <source>
        <dbReference type="EMBL" id="PRY52670.1"/>
    </source>
</evidence>
<dbReference type="InterPro" id="IPR012840">
    <property type="entry name" value="NrdG2"/>
</dbReference>
<dbReference type="NCBIfam" id="TIGR02495">
    <property type="entry name" value="NrdG2"/>
    <property type="match status" value="1"/>
</dbReference>
<evidence type="ECO:0000256" key="4">
    <source>
        <dbReference type="ARBA" id="ARBA00023004"/>
    </source>
</evidence>
<keyword evidence="7" id="KW-0456">Lyase</keyword>
<evidence type="ECO:0000259" key="6">
    <source>
        <dbReference type="PROSITE" id="PS51918"/>
    </source>
</evidence>
<dbReference type="Gene3D" id="3.20.20.70">
    <property type="entry name" value="Aldolase class I"/>
    <property type="match status" value="1"/>
</dbReference>
<comment type="caution">
    <text evidence="7">The sequence shown here is derived from an EMBL/GenBank/DDBJ whole genome shotgun (WGS) entry which is preliminary data.</text>
</comment>
<dbReference type="SUPFAM" id="SSF102114">
    <property type="entry name" value="Radical SAM enzymes"/>
    <property type="match status" value="1"/>
</dbReference>
<evidence type="ECO:0000256" key="2">
    <source>
        <dbReference type="ARBA" id="ARBA00022691"/>
    </source>
</evidence>